<sequence>MKIDLLVPILLYPDIPTPEHVAETVRVGRQLGEAASALIVEAVLPRLEGHWGSKLIGVAGMAKDLETRQHAAAEALRQQLDGQATIEAVRISEGQIQQAISVRARSHDLTLIGTETIESRQLGQTLVFDAGRPVVLVPAQTNAAKISRIAIAWDGSRAAARAVHDAMPWISTSSSLTIITAFDDKTISEQTVADLQAYLARRGLDAFCEDVSANGEGVGLALQDGALRHRADMLVMGAFGHSRLRDFILGGATEAVFAETRLPIFMSH</sequence>
<dbReference type="InterPro" id="IPR006015">
    <property type="entry name" value="Universal_stress_UspA"/>
</dbReference>
<dbReference type="AlphaFoldDB" id="A0A1K2HXQ4"/>
<dbReference type="OrthoDB" id="9804721at2"/>
<accession>A0A1K2HXQ4</accession>
<evidence type="ECO:0000313" key="2">
    <source>
        <dbReference type="Proteomes" id="UP000183447"/>
    </source>
</evidence>
<evidence type="ECO:0000313" key="1">
    <source>
        <dbReference type="EMBL" id="SFZ84538.1"/>
    </source>
</evidence>
<dbReference type="SUPFAM" id="SSF52402">
    <property type="entry name" value="Adenine nucleotide alpha hydrolases-like"/>
    <property type="match status" value="1"/>
</dbReference>
<dbReference type="CDD" id="cd00293">
    <property type="entry name" value="USP-like"/>
    <property type="match status" value="1"/>
</dbReference>
<keyword evidence="2" id="KW-1185">Reference proteome</keyword>
<dbReference type="EMBL" id="FPKU01000002">
    <property type="protein sequence ID" value="SFZ84538.1"/>
    <property type="molecule type" value="Genomic_DNA"/>
</dbReference>
<dbReference type="RefSeq" id="WP_084603437.1">
    <property type="nucleotide sequence ID" value="NZ_FPKU01000002.1"/>
</dbReference>
<name>A0A1K2HXQ4_9HYPH</name>
<protein>
    <submittedName>
        <fullName evidence="1">Nucleotide-binding universal stress protein, UspA family</fullName>
    </submittedName>
</protein>
<gene>
    <name evidence="1" type="ORF">SAMN02983003_2071</name>
</gene>
<organism evidence="1 2">
    <name type="scientific">Devosia enhydra</name>
    <dbReference type="NCBI Taxonomy" id="665118"/>
    <lineage>
        <taxon>Bacteria</taxon>
        <taxon>Pseudomonadati</taxon>
        <taxon>Pseudomonadota</taxon>
        <taxon>Alphaproteobacteria</taxon>
        <taxon>Hyphomicrobiales</taxon>
        <taxon>Devosiaceae</taxon>
        <taxon>Devosia</taxon>
    </lineage>
</organism>
<reference evidence="1 2" key="1">
    <citation type="submission" date="2016-11" db="EMBL/GenBank/DDBJ databases">
        <authorList>
            <person name="Jaros S."/>
            <person name="Januszkiewicz K."/>
            <person name="Wedrychowicz H."/>
        </authorList>
    </citation>
    <scope>NUCLEOTIDE SEQUENCE [LARGE SCALE GENOMIC DNA]</scope>
    <source>
        <strain evidence="1 2">ATCC 23634</strain>
    </source>
</reference>
<dbReference type="Proteomes" id="UP000183447">
    <property type="component" value="Unassembled WGS sequence"/>
</dbReference>
<dbReference type="PRINTS" id="PR01438">
    <property type="entry name" value="UNVRSLSTRESS"/>
</dbReference>
<proteinExistence type="predicted"/>
<dbReference type="Gene3D" id="3.40.50.12370">
    <property type="match status" value="1"/>
</dbReference>